<feature type="compositionally biased region" description="Polar residues" evidence="1">
    <location>
        <begin position="268"/>
        <end position="282"/>
    </location>
</feature>
<feature type="region of interest" description="Disordered" evidence="1">
    <location>
        <begin position="1"/>
        <end position="107"/>
    </location>
</feature>
<feature type="compositionally biased region" description="Polar residues" evidence="1">
    <location>
        <begin position="44"/>
        <end position="55"/>
    </location>
</feature>
<keyword evidence="3" id="KW-1185">Reference proteome</keyword>
<sequence>MLDFVVSAGKRVPKKVDVELPGPSPTSQITAPKKPAGKAKHSRAQSVVSNSATSVDDTEPPIKSPSVQGADKLPSSRSNSQDEHSDDDAVSVAESAKARKRKREPDRIQFFNDDPRCRDVEPHRALCAKCDTWISLHARRRYVMQNWIEHRKLCVGPSNAVSSAAPADAPLVAKPKEPSEAEAEGRTALEGDSRTGEIRPHEVFCTSCNAWIALDLTARYMVTNWKAHVQECPGAVVMPSPNMEPSIEGLTSAPAPSRAQPDSPAAPRNTSTSPKLSPSKATTSRKRGREEDEDEDAEETRAVRPRPASYKPSRGQALWDTLATPFRAFVQGFKEGMNASSSAST</sequence>
<dbReference type="InParanoid" id="K5VHF1"/>
<protein>
    <submittedName>
        <fullName evidence="2">Uncharacterized protein</fullName>
    </submittedName>
</protein>
<evidence type="ECO:0000256" key="1">
    <source>
        <dbReference type="SAM" id="MobiDB-lite"/>
    </source>
</evidence>
<name>K5VHF1_PHACS</name>
<accession>K5VHF1</accession>
<reference evidence="2 3" key="1">
    <citation type="journal article" date="2012" name="BMC Genomics">
        <title>Comparative genomics of the white-rot fungi, Phanerochaete carnosa and P. chrysosporium, to elucidate the genetic basis of the distinct wood types they colonize.</title>
        <authorList>
            <person name="Suzuki H."/>
            <person name="MacDonald J."/>
            <person name="Syed K."/>
            <person name="Salamov A."/>
            <person name="Hori C."/>
            <person name="Aerts A."/>
            <person name="Henrissat B."/>
            <person name="Wiebenga A."/>
            <person name="vanKuyk P.A."/>
            <person name="Barry K."/>
            <person name="Lindquist E."/>
            <person name="LaButti K."/>
            <person name="Lapidus A."/>
            <person name="Lucas S."/>
            <person name="Coutinho P."/>
            <person name="Gong Y."/>
            <person name="Samejima M."/>
            <person name="Mahadevan R."/>
            <person name="Abou-Zaid M."/>
            <person name="de Vries R.P."/>
            <person name="Igarashi K."/>
            <person name="Yadav J.S."/>
            <person name="Grigoriev I.V."/>
            <person name="Master E.R."/>
        </authorList>
    </citation>
    <scope>NUCLEOTIDE SEQUENCE [LARGE SCALE GENOMIC DNA]</scope>
    <source>
        <strain evidence="2 3">HHB-10118-sp</strain>
    </source>
</reference>
<dbReference type="EMBL" id="JH930478">
    <property type="protein sequence ID" value="EKM50663.1"/>
    <property type="molecule type" value="Genomic_DNA"/>
</dbReference>
<dbReference type="HOGENOM" id="CLU_804369_0_0_1"/>
<evidence type="ECO:0000313" key="2">
    <source>
        <dbReference type="EMBL" id="EKM50663.1"/>
    </source>
</evidence>
<evidence type="ECO:0000313" key="3">
    <source>
        <dbReference type="Proteomes" id="UP000008370"/>
    </source>
</evidence>
<dbReference type="AlphaFoldDB" id="K5VHF1"/>
<dbReference type="RefSeq" id="XP_007400930.1">
    <property type="nucleotide sequence ID" value="XM_007400868.1"/>
</dbReference>
<dbReference type="STRING" id="650164.K5VHF1"/>
<proteinExistence type="predicted"/>
<organism evidence="2 3">
    <name type="scientific">Phanerochaete carnosa (strain HHB-10118-sp)</name>
    <name type="common">White-rot fungus</name>
    <name type="synonym">Peniophora carnosa</name>
    <dbReference type="NCBI Taxonomy" id="650164"/>
    <lineage>
        <taxon>Eukaryota</taxon>
        <taxon>Fungi</taxon>
        <taxon>Dikarya</taxon>
        <taxon>Basidiomycota</taxon>
        <taxon>Agaricomycotina</taxon>
        <taxon>Agaricomycetes</taxon>
        <taxon>Polyporales</taxon>
        <taxon>Phanerochaetaceae</taxon>
        <taxon>Phanerochaete</taxon>
    </lineage>
</organism>
<gene>
    <name evidence="2" type="ORF">PHACADRAFT_166337</name>
</gene>
<dbReference type="OrthoDB" id="3262173at2759"/>
<feature type="compositionally biased region" description="Basic and acidic residues" evidence="1">
    <location>
        <begin position="174"/>
        <end position="194"/>
    </location>
</feature>
<dbReference type="Proteomes" id="UP000008370">
    <property type="component" value="Unassembled WGS sequence"/>
</dbReference>
<feature type="region of interest" description="Disordered" evidence="1">
    <location>
        <begin position="167"/>
        <end position="194"/>
    </location>
</feature>
<dbReference type="KEGG" id="pco:PHACADRAFT_166337"/>
<feature type="region of interest" description="Disordered" evidence="1">
    <location>
        <begin position="243"/>
        <end position="317"/>
    </location>
</feature>
<dbReference type="GeneID" id="18909341"/>